<dbReference type="EMBL" id="FNES01000011">
    <property type="protein sequence ID" value="SDK06259.1"/>
    <property type="molecule type" value="Genomic_DNA"/>
</dbReference>
<proteinExistence type="predicted"/>
<keyword evidence="3" id="KW-1185">Reference proteome</keyword>
<dbReference type="RefSeq" id="WP_089686893.1">
    <property type="nucleotide sequence ID" value="NZ_FNES01000011.1"/>
</dbReference>
<feature type="chain" id="PRO_5011775921" evidence="1">
    <location>
        <begin position="26"/>
        <end position="144"/>
    </location>
</feature>
<reference evidence="2 3" key="1">
    <citation type="submission" date="2016-10" db="EMBL/GenBank/DDBJ databases">
        <authorList>
            <person name="de Groot N.N."/>
        </authorList>
    </citation>
    <scope>NUCLEOTIDE SEQUENCE [LARGE SCALE GENOMIC DNA]</scope>
    <source>
        <strain evidence="2 3">CGMCC 1.6133</strain>
    </source>
</reference>
<protein>
    <submittedName>
        <fullName evidence="2">Integrating conjugative element protein, PFL_4709 family</fullName>
    </submittedName>
</protein>
<evidence type="ECO:0000313" key="2">
    <source>
        <dbReference type="EMBL" id="SDK06259.1"/>
    </source>
</evidence>
<organism evidence="2 3">
    <name type="scientific">Billgrantia gudaonensis</name>
    <dbReference type="NCBI Taxonomy" id="376427"/>
    <lineage>
        <taxon>Bacteria</taxon>
        <taxon>Pseudomonadati</taxon>
        <taxon>Pseudomonadota</taxon>
        <taxon>Gammaproteobacteria</taxon>
        <taxon>Oceanospirillales</taxon>
        <taxon>Halomonadaceae</taxon>
        <taxon>Billgrantia</taxon>
    </lineage>
</organism>
<dbReference type="OrthoDB" id="8448784at2"/>
<dbReference type="InterPro" id="IPR011090">
    <property type="entry name" value="Integr_conj_element_PFL4709"/>
</dbReference>
<dbReference type="Pfam" id="PF07511">
    <property type="entry name" value="DUF1525"/>
    <property type="match status" value="1"/>
</dbReference>
<keyword evidence="1" id="KW-0732">Signal</keyword>
<feature type="signal peptide" evidence="1">
    <location>
        <begin position="1"/>
        <end position="25"/>
    </location>
</feature>
<name>A0A1G8YTR6_9GAMM</name>
<accession>A0A1G8YTR6</accession>
<dbReference type="NCBIfam" id="TIGR03757">
    <property type="entry name" value="conj_TIGR03757"/>
    <property type="match status" value="1"/>
</dbReference>
<evidence type="ECO:0000256" key="1">
    <source>
        <dbReference type="SAM" id="SignalP"/>
    </source>
</evidence>
<dbReference type="Proteomes" id="UP000198525">
    <property type="component" value="Unassembled WGS sequence"/>
</dbReference>
<dbReference type="AlphaFoldDB" id="A0A1G8YTR6"/>
<evidence type="ECO:0000313" key="3">
    <source>
        <dbReference type="Proteomes" id="UP000198525"/>
    </source>
</evidence>
<dbReference type="STRING" id="376427.SAMN04487954_1114"/>
<gene>
    <name evidence="2" type="ORF">SAMN04487954_1114</name>
</gene>
<sequence>MERRQSCRWLAAFGLCACLAGPSLADPAIEVFTTAGEPAVNVPSGVAVIELDAPGRLDAELSQDLPADPELAAALMRERMTTPAWQETADRYADSYLGLARAWQLGVEKVPAVVIDGRHVIYGQPDVAQALNEADRLLSQESRP</sequence>